<protein>
    <submittedName>
        <fullName evidence="2">Exosortase system-associated protein, TIGR04073 family</fullName>
    </submittedName>
</protein>
<sequence>MKIPRQYVIVFFTVFMMFSAQYANAYSAADKSLRGLAGMTTGVLEIPGNMVKESQAQGPAIGIPMGLAIGLGMTVTRTLVGVYEFLSAPFPLPAGFRPILKPEYPWDYFK</sequence>
<dbReference type="InterPro" id="IPR023824">
    <property type="entry name" value="CHP04073_exosortase-affil"/>
</dbReference>
<accession>A0A4P9UKM0</accession>
<reference evidence="3" key="1">
    <citation type="journal article" date="2019" name="J. Bacteriol.">
        <title>A Mutagenic Screen Identifies a TonB-Dependent Receptor Required for the Lanthanide Metal Switch in the Type I Methanotroph 'Methylotuvimicrobium buryatense' 5GB1C.</title>
        <authorList>
            <person name="Groom J.D."/>
            <person name="Ford S.M."/>
            <person name="Pesesky M.W."/>
            <person name="Lidstrom M.E."/>
        </authorList>
    </citation>
    <scope>NUCLEOTIDE SEQUENCE [LARGE SCALE GENOMIC DNA]</scope>
    <source>
        <strain evidence="3">5GB1C</strain>
    </source>
</reference>
<gene>
    <name evidence="2" type="ORF">EQU24_05655</name>
</gene>
<dbReference type="OrthoDB" id="5570596at2"/>
<proteinExistence type="predicted"/>
<name>A0A4P9UKM0_METBY</name>
<dbReference type="NCBIfam" id="TIGR04073">
    <property type="entry name" value="exo_TIGR04073"/>
    <property type="match status" value="1"/>
</dbReference>
<dbReference type="RefSeq" id="WP_014147631.1">
    <property type="nucleotide sequence ID" value="NZ_CP035467.1"/>
</dbReference>
<dbReference type="Proteomes" id="UP000305881">
    <property type="component" value="Chromosome"/>
</dbReference>
<evidence type="ECO:0000313" key="2">
    <source>
        <dbReference type="EMBL" id="QCW81789.1"/>
    </source>
</evidence>
<organism evidence="2 3">
    <name type="scientific">Methylotuvimicrobium buryatense</name>
    <name type="common">Methylomicrobium buryatense</name>
    <dbReference type="NCBI Taxonomy" id="95641"/>
    <lineage>
        <taxon>Bacteria</taxon>
        <taxon>Pseudomonadati</taxon>
        <taxon>Pseudomonadota</taxon>
        <taxon>Gammaproteobacteria</taxon>
        <taxon>Methylococcales</taxon>
        <taxon>Methylococcaceae</taxon>
        <taxon>Methylotuvimicrobium</taxon>
    </lineage>
</organism>
<evidence type="ECO:0000313" key="3">
    <source>
        <dbReference type="Proteomes" id="UP000305881"/>
    </source>
</evidence>
<dbReference type="AlphaFoldDB" id="A0A4P9UKM0"/>
<keyword evidence="1" id="KW-0732">Signal</keyword>
<dbReference type="KEGG" id="mbur:EQU24_05655"/>
<dbReference type="STRING" id="675511.GCA_000341735_01880"/>
<evidence type="ECO:0000256" key="1">
    <source>
        <dbReference type="SAM" id="SignalP"/>
    </source>
</evidence>
<feature type="chain" id="PRO_5020334448" evidence="1">
    <location>
        <begin position="26"/>
        <end position="110"/>
    </location>
</feature>
<keyword evidence="3" id="KW-1185">Reference proteome</keyword>
<feature type="signal peptide" evidence="1">
    <location>
        <begin position="1"/>
        <end position="25"/>
    </location>
</feature>
<dbReference type="EMBL" id="CP035467">
    <property type="protein sequence ID" value="QCW81789.1"/>
    <property type="molecule type" value="Genomic_DNA"/>
</dbReference>